<feature type="domain" description="NYN" evidence="2">
    <location>
        <begin position="32"/>
        <end position="223"/>
    </location>
</feature>
<feature type="compositionally biased region" description="Basic and acidic residues" evidence="1">
    <location>
        <begin position="579"/>
        <end position="588"/>
    </location>
</feature>
<comment type="caution">
    <text evidence="3">The sequence shown here is derived from an EMBL/GenBank/DDBJ whole genome shotgun (WGS) entry which is preliminary data.</text>
</comment>
<name>A0A5J4Z8Z8_PORPP</name>
<dbReference type="GO" id="GO:0004540">
    <property type="term" value="F:RNA nuclease activity"/>
    <property type="evidence" value="ECO:0007669"/>
    <property type="project" value="InterPro"/>
</dbReference>
<accession>A0A5J4Z8Z8</accession>
<reference evidence="4" key="1">
    <citation type="journal article" date="2019" name="Nat. Commun.">
        <title>Expansion of phycobilisome linker gene families in mesophilic red algae.</title>
        <authorList>
            <person name="Lee J."/>
            <person name="Kim D."/>
            <person name="Bhattacharya D."/>
            <person name="Yoon H.S."/>
        </authorList>
    </citation>
    <scope>NUCLEOTIDE SEQUENCE [LARGE SCALE GENOMIC DNA]</scope>
    <source>
        <strain evidence="4">CCMP 1328</strain>
    </source>
</reference>
<dbReference type="EMBL" id="VRMN01000001">
    <property type="protein sequence ID" value="KAA8499137.1"/>
    <property type="molecule type" value="Genomic_DNA"/>
</dbReference>
<dbReference type="Pfam" id="PF01936">
    <property type="entry name" value="NYN"/>
    <property type="match status" value="1"/>
</dbReference>
<feature type="region of interest" description="Disordered" evidence="1">
    <location>
        <begin position="1"/>
        <end position="22"/>
    </location>
</feature>
<evidence type="ECO:0000313" key="4">
    <source>
        <dbReference type="Proteomes" id="UP000324585"/>
    </source>
</evidence>
<sequence length="588" mass="66064">MEMDCDSDAQPARLERPEVEMKGKSEGAVANIGIFYDFENVLQGVMRQSSRYVHSLARDTEQIVADIRERLRKVCDGGSSTIWAHRAYANWESFGQAGPVHEGSGGTAANPALNQAFRDLKAALLPIMELKGYMEHYNVKNNADLVMATDVLDIVYRRLIEKQKNPDAENVWVYTHIVLVTGDAGFYSLAAKLRALDIYVMGAGFALHTNIDYARICNEFLFLPERGSSVALQMLRRNAKRVLKGDDLADVMKKIQTLSRPPPNMTLDDALALMREVKNYSDDSNFIRTLERIEREEKKSPPKSKLERLLHDMERAGVPERGFSTTREHAFRQIRNALHFMTSWSGLDDEWMDTGVSIALVWRAIFASISRNSVARDWIENNCLDDHLDVLRFLCTGTRVCLYSSEGNRFAHLSGSHSTNSIVVGLRKQPPKPPSWANGLKPVRFKPLPDQANLLAPEPQWGEEDDVKIEQEQPLQGLAPQKRSREEGHENEEAMVIEDLNEQSEQRSPTRGPAFDYQLAGAVRTQTSKVQKPADALDGADSFSSEYTQESEDQAFGSDEGSLTLRRPGRASSESSESDSEHSRNSLM</sequence>
<dbReference type="Proteomes" id="UP000324585">
    <property type="component" value="Unassembled WGS sequence"/>
</dbReference>
<organism evidence="3 4">
    <name type="scientific">Porphyridium purpureum</name>
    <name type="common">Red alga</name>
    <name type="synonym">Porphyridium cruentum</name>
    <dbReference type="NCBI Taxonomy" id="35688"/>
    <lineage>
        <taxon>Eukaryota</taxon>
        <taxon>Rhodophyta</taxon>
        <taxon>Bangiophyceae</taxon>
        <taxon>Porphyridiales</taxon>
        <taxon>Porphyridiaceae</taxon>
        <taxon>Porphyridium</taxon>
    </lineage>
</organism>
<dbReference type="AlphaFoldDB" id="A0A5J4Z8Z8"/>
<evidence type="ECO:0000256" key="1">
    <source>
        <dbReference type="SAM" id="MobiDB-lite"/>
    </source>
</evidence>
<feature type="compositionally biased region" description="Basic and acidic residues" evidence="1">
    <location>
        <begin position="13"/>
        <end position="22"/>
    </location>
</feature>
<keyword evidence="4" id="KW-1185">Reference proteome</keyword>
<proteinExistence type="predicted"/>
<evidence type="ECO:0000313" key="3">
    <source>
        <dbReference type="EMBL" id="KAA8499137.1"/>
    </source>
</evidence>
<gene>
    <name evidence="3" type="ORF">FVE85_6722</name>
</gene>
<dbReference type="Gene3D" id="3.40.50.1010">
    <property type="entry name" value="5'-nuclease"/>
    <property type="match status" value="1"/>
</dbReference>
<feature type="region of interest" description="Disordered" evidence="1">
    <location>
        <begin position="497"/>
        <end position="588"/>
    </location>
</feature>
<evidence type="ECO:0000259" key="2">
    <source>
        <dbReference type="Pfam" id="PF01936"/>
    </source>
</evidence>
<protein>
    <recommendedName>
        <fullName evidence="2">NYN domain-containing protein</fullName>
    </recommendedName>
</protein>
<dbReference type="InterPro" id="IPR021139">
    <property type="entry name" value="NYN"/>
</dbReference>